<evidence type="ECO:0000256" key="7">
    <source>
        <dbReference type="SAM" id="Phobius"/>
    </source>
</evidence>
<feature type="domain" description="Rhodopsin" evidence="8">
    <location>
        <begin position="33"/>
        <end position="266"/>
    </location>
</feature>
<comment type="subcellular location">
    <subcellularLocation>
        <location evidence="1">Membrane</location>
        <topology evidence="1">Multi-pass membrane protein</topology>
    </subcellularLocation>
</comment>
<feature type="transmembrane region" description="Helical" evidence="7">
    <location>
        <begin position="20"/>
        <end position="41"/>
    </location>
</feature>
<comment type="similarity">
    <text evidence="5">Belongs to the SAT4 family.</text>
</comment>
<dbReference type="Pfam" id="PF20684">
    <property type="entry name" value="Fung_rhodopsin"/>
    <property type="match status" value="1"/>
</dbReference>
<accession>A0A6A6XFZ2</accession>
<feature type="transmembrane region" description="Helical" evidence="7">
    <location>
        <begin position="173"/>
        <end position="192"/>
    </location>
</feature>
<dbReference type="EMBL" id="MU001861">
    <property type="protein sequence ID" value="KAF2795352.1"/>
    <property type="molecule type" value="Genomic_DNA"/>
</dbReference>
<dbReference type="InterPro" id="IPR049326">
    <property type="entry name" value="Rhodopsin_dom_fungi"/>
</dbReference>
<evidence type="ECO:0000256" key="2">
    <source>
        <dbReference type="ARBA" id="ARBA00022692"/>
    </source>
</evidence>
<keyword evidence="10" id="KW-1185">Reference proteome</keyword>
<evidence type="ECO:0000256" key="6">
    <source>
        <dbReference type="SAM" id="MobiDB-lite"/>
    </source>
</evidence>
<reference evidence="9" key="1">
    <citation type="journal article" date="2020" name="Stud. Mycol.">
        <title>101 Dothideomycetes genomes: a test case for predicting lifestyles and emergence of pathogens.</title>
        <authorList>
            <person name="Haridas S."/>
            <person name="Albert R."/>
            <person name="Binder M."/>
            <person name="Bloem J."/>
            <person name="Labutti K."/>
            <person name="Salamov A."/>
            <person name="Andreopoulos B."/>
            <person name="Baker S."/>
            <person name="Barry K."/>
            <person name="Bills G."/>
            <person name="Bluhm B."/>
            <person name="Cannon C."/>
            <person name="Castanera R."/>
            <person name="Culley D."/>
            <person name="Daum C."/>
            <person name="Ezra D."/>
            <person name="Gonzalez J."/>
            <person name="Henrissat B."/>
            <person name="Kuo A."/>
            <person name="Liang C."/>
            <person name="Lipzen A."/>
            <person name="Lutzoni F."/>
            <person name="Magnuson J."/>
            <person name="Mondo S."/>
            <person name="Nolan M."/>
            <person name="Ohm R."/>
            <person name="Pangilinan J."/>
            <person name="Park H.-J."/>
            <person name="Ramirez L."/>
            <person name="Alfaro M."/>
            <person name="Sun H."/>
            <person name="Tritt A."/>
            <person name="Yoshinaga Y."/>
            <person name="Zwiers L.-H."/>
            <person name="Turgeon B."/>
            <person name="Goodwin S."/>
            <person name="Spatafora J."/>
            <person name="Crous P."/>
            <person name="Grigoriev I."/>
        </authorList>
    </citation>
    <scope>NUCLEOTIDE SEQUENCE</scope>
    <source>
        <strain evidence="9">CBS 109.77</strain>
    </source>
</reference>
<sequence>MAIHDQYSIARRGEQQANVAIAFLVLTWLFILLRIWTRTYVIANFGWDDTTMVFAGILYTVYCATMIVVEANGGGTHISDVKHLWTIVGEATYIVTVMMLKISLGIFFARIVVASWQLMTIYITVAVNVFSSTASFFYALLRCGANLDLYVYKQLADHCTPRGLDRFFAYQQASFTTLTDGIFICLPIFILWNASMDLRSKISVGFILSLAALGCVCSLVRFQYVDGLTQIEDFFWNATNIATWSTIEPGAGIIAGCLATLRPFLKFFVVKARLVRSYTSHSAKEVSRSFRANKYSSKARSAPGSNAHHKIPCRSRRGTNAETFPPDQSVELKSDVRKKNESTEFILTQTDGVNANEPWPSQPEHRLESNREIPQNTRTTWTMRSNRTRRGGDGNVAYSLEKPLPPLPPAFIRRDEDVV</sequence>
<feature type="transmembrane region" description="Helical" evidence="7">
    <location>
        <begin position="120"/>
        <end position="141"/>
    </location>
</feature>
<feature type="region of interest" description="Disordered" evidence="6">
    <location>
        <begin position="295"/>
        <end position="327"/>
    </location>
</feature>
<feature type="compositionally biased region" description="Basic residues" evidence="6">
    <location>
        <begin position="307"/>
        <end position="317"/>
    </location>
</feature>
<feature type="region of interest" description="Disordered" evidence="6">
    <location>
        <begin position="382"/>
        <end position="419"/>
    </location>
</feature>
<feature type="transmembrane region" description="Helical" evidence="7">
    <location>
        <begin position="91"/>
        <end position="113"/>
    </location>
</feature>
<dbReference type="PANTHER" id="PTHR33048:SF96">
    <property type="entry name" value="INTEGRAL MEMBRANE PROTEIN"/>
    <property type="match status" value="1"/>
</dbReference>
<evidence type="ECO:0000256" key="3">
    <source>
        <dbReference type="ARBA" id="ARBA00022989"/>
    </source>
</evidence>
<dbReference type="InterPro" id="IPR052337">
    <property type="entry name" value="SAT4-like"/>
</dbReference>
<protein>
    <recommendedName>
        <fullName evidence="8">Rhodopsin domain-containing protein</fullName>
    </recommendedName>
</protein>
<dbReference type="PANTHER" id="PTHR33048">
    <property type="entry name" value="PTH11-LIKE INTEGRAL MEMBRANE PROTEIN (AFU_ORTHOLOGUE AFUA_5G11245)"/>
    <property type="match status" value="1"/>
</dbReference>
<keyword evidence="2 7" id="KW-0812">Transmembrane</keyword>
<evidence type="ECO:0000259" key="8">
    <source>
        <dbReference type="Pfam" id="PF20684"/>
    </source>
</evidence>
<evidence type="ECO:0000313" key="9">
    <source>
        <dbReference type="EMBL" id="KAF2795352.1"/>
    </source>
</evidence>
<dbReference type="Proteomes" id="UP000799757">
    <property type="component" value="Unassembled WGS sequence"/>
</dbReference>
<feature type="transmembrane region" description="Helical" evidence="7">
    <location>
        <begin position="204"/>
        <end position="224"/>
    </location>
</feature>
<keyword evidence="4 7" id="KW-0472">Membrane</keyword>
<dbReference type="AlphaFoldDB" id="A0A6A6XFZ2"/>
<feature type="transmembrane region" description="Helical" evidence="7">
    <location>
        <begin position="53"/>
        <end position="71"/>
    </location>
</feature>
<evidence type="ECO:0000256" key="5">
    <source>
        <dbReference type="ARBA" id="ARBA00038359"/>
    </source>
</evidence>
<name>A0A6A6XFZ2_9PLEO</name>
<evidence type="ECO:0000256" key="4">
    <source>
        <dbReference type="ARBA" id="ARBA00023136"/>
    </source>
</evidence>
<dbReference type="OrthoDB" id="4682787at2759"/>
<evidence type="ECO:0000313" key="10">
    <source>
        <dbReference type="Proteomes" id="UP000799757"/>
    </source>
</evidence>
<gene>
    <name evidence="9" type="ORF">K505DRAFT_302186</name>
</gene>
<dbReference type="GO" id="GO:0016020">
    <property type="term" value="C:membrane"/>
    <property type="evidence" value="ECO:0007669"/>
    <property type="project" value="UniProtKB-SubCell"/>
</dbReference>
<keyword evidence="3 7" id="KW-1133">Transmembrane helix</keyword>
<proteinExistence type="inferred from homology"/>
<evidence type="ECO:0000256" key="1">
    <source>
        <dbReference type="ARBA" id="ARBA00004141"/>
    </source>
</evidence>
<organism evidence="9 10">
    <name type="scientific">Melanomma pulvis-pyrius CBS 109.77</name>
    <dbReference type="NCBI Taxonomy" id="1314802"/>
    <lineage>
        <taxon>Eukaryota</taxon>
        <taxon>Fungi</taxon>
        <taxon>Dikarya</taxon>
        <taxon>Ascomycota</taxon>
        <taxon>Pezizomycotina</taxon>
        <taxon>Dothideomycetes</taxon>
        <taxon>Pleosporomycetidae</taxon>
        <taxon>Pleosporales</taxon>
        <taxon>Melanommataceae</taxon>
        <taxon>Melanomma</taxon>
    </lineage>
</organism>